<feature type="chain" id="PRO_5040309653" description="Secreted protein" evidence="1">
    <location>
        <begin position="17"/>
        <end position="98"/>
    </location>
</feature>
<keyword evidence="3" id="KW-1185">Reference proteome</keyword>
<evidence type="ECO:0008006" key="4">
    <source>
        <dbReference type="Google" id="ProtNLM"/>
    </source>
</evidence>
<gene>
    <name evidence="2" type="ORF">SKAU_G00124190</name>
</gene>
<comment type="caution">
    <text evidence="2">The sequence shown here is derived from an EMBL/GenBank/DDBJ whole genome shotgun (WGS) entry which is preliminary data.</text>
</comment>
<protein>
    <recommendedName>
        <fullName evidence="4">Secreted protein</fullName>
    </recommendedName>
</protein>
<keyword evidence="1" id="KW-0732">Signal</keyword>
<proteinExistence type="predicted"/>
<reference evidence="2" key="1">
    <citation type="journal article" date="2023" name="Science">
        <title>Genome structures resolve the early diversification of teleost fishes.</title>
        <authorList>
            <person name="Parey E."/>
            <person name="Louis A."/>
            <person name="Montfort J."/>
            <person name="Bouchez O."/>
            <person name="Roques C."/>
            <person name="Iampietro C."/>
            <person name="Lluch J."/>
            <person name="Castinel A."/>
            <person name="Donnadieu C."/>
            <person name="Desvignes T."/>
            <person name="Floi Bucao C."/>
            <person name="Jouanno E."/>
            <person name="Wen M."/>
            <person name="Mejri S."/>
            <person name="Dirks R."/>
            <person name="Jansen H."/>
            <person name="Henkel C."/>
            <person name="Chen W.J."/>
            <person name="Zahm M."/>
            <person name="Cabau C."/>
            <person name="Klopp C."/>
            <person name="Thompson A.W."/>
            <person name="Robinson-Rechavi M."/>
            <person name="Braasch I."/>
            <person name="Lecointre G."/>
            <person name="Bobe J."/>
            <person name="Postlethwait J.H."/>
            <person name="Berthelot C."/>
            <person name="Roest Crollius H."/>
            <person name="Guiguen Y."/>
        </authorList>
    </citation>
    <scope>NUCLEOTIDE SEQUENCE</scope>
    <source>
        <strain evidence="2">WJC10195</strain>
    </source>
</reference>
<evidence type="ECO:0000256" key="1">
    <source>
        <dbReference type="SAM" id="SignalP"/>
    </source>
</evidence>
<feature type="signal peptide" evidence="1">
    <location>
        <begin position="1"/>
        <end position="16"/>
    </location>
</feature>
<dbReference type="Proteomes" id="UP001152622">
    <property type="component" value="Chromosome 4"/>
</dbReference>
<evidence type="ECO:0000313" key="2">
    <source>
        <dbReference type="EMBL" id="KAJ8363588.1"/>
    </source>
</evidence>
<organism evidence="2 3">
    <name type="scientific">Synaphobranchus kaupii</name>
    <name type="common">Kaup's arrowtooth eel</name>
    <dbReference type="NCBI Taxonomy" id="118154"/>
    <lineage>
        <taxon>Eukaryota</taxon>
        <taxon>Metazoa</taxon>
        <taxon>Chordata</taxon>
        <taxon>Craniata</taxon>
        <taxon>Vertebrata</taxon>
        <taxon>Euteleostomi</taxon>
        <taxon>Actinopterygii</taxon>
        <taxon>Neopterygii</taxon>
        <taxon>Teleostei</taxon>
        <taxon>Anguilliformes</taxon>
        <taxon>Synaphobranchidae</taxon>
        <taxon>Synaphobranchus</taxon>
    </lineage>
</organism>
<evidence type="ECO:0000313" key="3">
    <source>
        <dbReference type="Proteomes" id="UP001152622"/>
    </source>
</evidence>
<accession>A0A9Q1J2Q5</accession>
<sequence length="98" mass="11052">MTTVIVCIHTILFVCALLQMESVQLWLDLSGCCMRNYIMPCLQFALPACCFRIAACRPFVGSSSEWLQLNRLRMLHSLDAYRLAKETALTLITAHGLT</sequence>
<dbReference type="AlphaFoldDB" id="A0A9Q1J2Q5"/>
<dbReference type="EMBL" id="JAINUF010000004">
    <property type="protein sequence ID" value="KAJ8363588.1"/>
    <property type="molecule type" value="Genomic_DNA"/>
</dbReference>
<name>A0A9Q1J2Q5_SYNKA</name>